<accession>A0A3Q9QVG2</accession>
<dbReference type="Proteomes" id="UP000282892">
    <property type="component" value="Chromosome"/>
</dbReference>
<dbReference type="OrthoDB" id="2452750at2"/>
<sequence>MKRILFIFLSVFCIALLTACGDQTNETDNNTNQKNIAQNNIGKTTNVNYSNHLQNTQDQYEMKSQLEKLDFSEIDLEVSYGEQKEYEAEINHDNSGFIGGEVDDDINNEHLSGKAAFDSIYSKVKQLTISKDTNKKDTIHQILNSFDLPADYNRFELEIIFHDGTKLKYVD</sequence>
<name>A0A3Q9QVG2_9BACI</name>
<reference evidence="2 3" key="1">
    <citation type="submission" date="2017-07" db="EMBL/GenBank/DDBJ databases">
        <title>The complete genome sequence of Bacillus mesonae strain H20-5, an efficient strain improving plant abiotic stress resistance.</title>
        <authorList>
            <person name="Kim S.Y."/>
            <person name="Song H."/>
            <person name="Sang M.K."/>
            <person name="Weon H.-Y."/>
            <person name="Song J."/>
        </authorList>
    </citation>
    <scope>NUCLEOTIDE SEQUENCE [LARGE SCALE GENOMIC DNA]</scope>
    <source>
        <strain evidence="2 3">H20-5</strain>
    </source>
</reference>
<protein>
    <recommendedName>
        <fullName evidence="4">YusW-like protein</fullName>
    </recommendedName>
</protein>
<keyword evidence="3" id="KW-1185">Reference proteome</keyword>
<dbReference type="EMBL" id="CP022572">
    <property type="protein sequence ID" value="AZU62364.1"/>
    <property type="molecule type" value="Genomic_DNA"/>
</dbReference>
<keyword evidence="1" id="KW-0732">Signal</keyword>
<gene>
    <name evidence="2" type="ORF">CHR53_14320</name>
</gene>
<feature type="chain" id="PRO_5018606240" description="YusW-like protein" evidence="1">
    <location>
        <begin position="25"/>
        <end position="171"/>
    </location>
</feature>
<dbReference type="AlphaFoldDB" id="A0A3Q9QVG2"/>
<dbReference type="Pfam" id="PF14039">
    <property type="entry name" value="YusW"/>
    <property type="match status" value="1"/>
</dbReference>
<evidence type="ECO:0000313" key="3">
    <source>
        <dbReference type="Proteomes" id="UP000282892"/>
    </source>
</evidence>
<dbReference type="STRING" id="1193713.GCA_001636315_05305"/>
<evidence type="ECO:0000313" key="2">
    <source>
        <dbReference type="EMBL" id="AZU62364.1"/>
    </source>
</evidence>
<dbReference type="RefSeq" id="WP_066399525.1">
    <property type="nucleotide sequence ID" value="NZ_CP022572.1"/>
</dbReference>
<dbReference type="PROSITE" id="PS51257">
    <property type="entry name" value="PROKAR_LIPOPROTEIN"/>
    <property type="match status" value="1"/>
</dbReference>
<dbReference type="InterPro" id="IPR025623">
    <property type="entry name" value="YusW"/>
</dbReference>
<proteinExistence type="predicted"/>
<organism evidence="2 3">
    <name type="scientific">Neobacillus mesonae</name>
    <dbReference type="NCBI Taxonomy" id="1193713"/>
    <lineage>
        <taxon>Bacteria</taxon>
        <taxon>Bacillati</taxon>
        <taxon>Bacillota</taxon>
        <taxon>Bacilli</taxon>
        <taxon>Bacillales</taxon>
        <taxon>Bacillaceae</taxon>
        <taxon>Neobacillus</taxon>
    </lineage>
</organism>
<evidence type="ECO:0000256" key="1">
    <source>
        <dbReference type="SAM" id="SignalP"/>
    </source>
</evidence>
<evidence type="ECO:0008006" key="4">
    <source>
        <dbReference type="Google" id="ProtNLM"/>
    </source>
</evidence>
<dbReference type="KEGG" id="nmk:CHR53_14320"/>
<feature type="signal peptide" evidence="1">
    <location>
        <begin position="1"/>
        <end position="24"/>
    </location>
</feature>